<dbReference type="EnsemblMetazoa" id="XM_038188624.1">
    <property type="protein sequence ID" value="XP_038044552.1"/>
    <property type="gene ID" value="LOC119719251"/>
</dbReference>
<dbReference type="SUPFAM" id="SSF103473">
    <property type="entry name" value="MFS general substrate transporter"/>
    <property type="match status" value="1"/>
</dbReference>
<dbReference type="PROSITE" id="PS50850">
    <property type="entry name" value="MFS"/>
    <property type="match status" value="1"/>
</dbReference>
<dbReference type="EnsemblMetazoa" id="XM_038188625.1">
    <property type="protein sequence ID" value="XP_038044553.1"/>
    <property type="gene ID" value="LOC119719251"/>
</dbReference>
<keyword evidence="4 5" id="KW-0472">Membrane</keyword>
<dbReference type="InterPro" id="IPR005828">
    <property type="entry name" value="MFS_sugar_transport-like"/>
</dbReference>
<dbReference type="EnsemblMetazoa" id="XM_038188626.1">
    <property type="protein sequence ID" value="XP_038044554.1"/>
    <property type="gene ID" value="LOC119719251"/>
</dbReference>
<dbReference type="Proteomes" id="UP000887568">
    <property type="component" value="Unplaced"/>
</dbReference>
<evidence type="ECO:0000259" key="6">
    <source>
        <dbReference type="PROSITE" id="PS50850"/>
    </source>
</evidence>
<dbReference type="GO" id="GO:0016020">
    <property type="term" value="C:membrane"/>
    <property type="evidence" value="ECO:0007669"/>
    <property type="project" value="UniProtKB-SubCell"/>
</dbReference>
<accession>A0A913YYB7</accession>
<dbReference type="InterPro" id="IPR020846">
    <property type="entry name" value="MFS_dom"/>
</dbReference>
<dbReference type="InterPro" id="IPR036259">
    <property type="entry name" value="MFS_trans_sf"/>
</dbReference>
<dbReference type="RefSeq" id="XP_038044552.1">
    <property type="nucleotide sequence ID" value="XM_038188624.1"/>
</dbReference>
<keyword evidence="8" id="KW-1185">Reference proteome</keyword>
<evidence type="ECO:0000313" key="8">
    <source>
        <dbReference type="Proteomes" id="UP000887568"/>
    </source>
</evidence>
<dbReference type="GO" id="GO:0022857">
    <property type="term" value="F:transmembrane transporter activity"/>
    <property type="evidence" value="ECO:0007669"/>
    <property type="project" value="InterPro"/>
</dbReference>
<feature type="transmembrane region" description="Helical" evidence="5">
    <location>
        <begin position="150"/>
        <end position="169"/>
    </location>
</feature>
<feature type="transmembrane region" description="Helical" evidence="5">
    <location>
        <begin position="236"/>
        <end position="255"/>
    </location>
</feature>
<dbReference type="GeneID" id="119719251"/>
<feature type="domain" description="Major facilitator superfamily (MFS) profile" evidence="6">
    <location>
        <begin position="75"/>
        <end position="536"/>
    </location>
</feature>
<keyword evidence="2 5" id="KW-0812">Transmembrane</keyword>
<feature type="transmembrane region" description="Helical" evidence="5">
    <location>
        <begin position="389"/>
        <end position="407"/>
    </location>
</feature>
<dbReference type="EnsemblMetazoa" id="XM_038188628.1">
    <property type="protein sequence ID" value="XP_038044556.1"/>
    <property type="gene ID" value="LOC119719251"/>
</dbReference>
<feature type="transmembrane region" description="Helical" evidence="5">
    <location>
        <begin position="360"/>
        <end position="377"/>
    </location>
</feature>
<dbReference type="PANTHER" id="PTHR24064">
    <property type="entry name" value="SOLUTE CARRIER FAMILY 22 MEMBER"/>
    <property type="match status" value="1"/>
</dbReference>
<proteinExistence type="predicted"/>
<dbReference type="EnsemblMetazoa" id="XM_038188627.1">
    <property type="protein sequence ID" value="XP_038044555.1"/>
    <property type="gene ID" value="LOC119719251"/>
</dbReference>
<feature type="transmembrane region" description="Helical" evidence="5">
    <location>
        <begin position="483"/>
        <end position="505"/>
    </location>
</feature>
<feature type="transmembrane region" description="Helical" evidence="5">
    <location>
        <begin position="175"/>
        <end position="194"/>
    </location>
</feature>
<dbReference type="RefSeq" id="XP_038044555.1">
    <property type="nucleotide sequence ID" value="XM_038188627.1"/>
</dbReference>
<sequence>MDVNAVLQYQGRFGPLQRVNFFLYSLTTLLAPIHMIGPALTVGQPDGYRCAPPPGFIVNETVPYLEDGDVYDRCHLYQVRNGSVTPDLTTCLYGWEYESTHGETSVVTDLDLVCERGLLGGTIQSIAHIGTLFGSLLLGQLSDTYGRRIGLAVSLLGLGVCGTAVSFVWNFYLIAVLFFAIGFWTAGVALIGYVRSIEMCTTSQRMKGHAVNGIMYGFGVVLVGPLAYSFPNWRHFQLSMSLPCFVLIPLISFCLESPRWLVQKGRIKEAEKIIMKIAKSNKLPYAKVLSCLTDKTKDIPLVDNASKSKDENHAGNGYAKIHNGKAESAVSITGTSGVRNRTRRYSTVHLFTTRAMAGETLILFLCWFTGNIVYFGSVINTSNLAGHKYLNFFLIALFEMCCYPIDYFVMKWFGRKRPLIAYFVGSAVTCMVVAFTPKETGSGVSLVVVIVGASMLGRYFVAGVFNISYLISAEVFPTVLRNIGMGSCFMVGRLGGVIAPFVVHLNTVSGWLPLTIFGSVSITAGLLVTFLPETRHTHLPESFQDGVKLADKGRGSVEPPPSHV</sequence>
<feature type="transmembrane region" description="Helical" evidence="5">
    <location>
        <begin position="21"/>
        <end position="40"/>
    </location>
</feature>
<evidence type="ECO:0000256" key="4">
    <source>
        <dbReference type="ARBA" id="ARBA00023136"/>
    </source>
</evidence>
<feature type="transmembrane region" description="Helical" evidence="5">
    <location>
        <begin position="118"/>
        <end position="138"/>
    </location>
</feature>
<dbReference type="OrthoDB" id="5296287at2759"/>
<organism evidence="7 8">
    <name type="scientific">Patiria miniata</name>
    <name type="common">Bat star</name>
    <name type="synonym">Asterina miniata</name>
    <dbReference type="NCBI Taxonomy" id="46514"/>
    <lineage>
        <taxon>Eukaryota</taxon>
        <taxon>Metazoa</taxon>
        <taxon>Echinodermata</taxon>
        <taxon>Eleutherozoa</taxon>
        <taxon>Asterozoa</taxon>
        <taxon>Asteroidea</taxon>
        <taxon>Valvatacea</taxon>
        <taxon>Valvatida</taxon>
        <taxon>Asterinidae</taxon>
        <taxon>Patiria</taxon>
    </lineage>
</organism>
<evidence type="ECO:0000256" key="3">
    <source>
        <dbReference type="ARBA" id="ARBA00022989"/>
    </source>
</evidence>
<feature type="transmembrane region" description="Helical" evidence="5">
    <location>
        <begin position="511"/>
        <end position="531"/>
    </location>
</feature>
<keyword evidence="3 5" id="KW-1133">Transmembrane helix</keyword>
<comment type="subcellular location">
    <subcellularLocation>
        <location evidence="1">Membrane</location>
        <topology evidence="1">Multi-pass membrane protein</topology>
    </subcellularLocation>
</comment>
<name>A0A913YYB7_PATMI</name>
<evidence type="ECO:0000256" key="2">
    <source>
        <dbReference type="ARBA" id="ARBA00022692"/>
    </source>
</evidence>
<feature type="transmembrane region" description="Helical" evidence="5">
    <location>
        <begin position="214"/>
        <end position="230"/>
    </location>
</feature>
<evidence type="ECO:0000256" key="5">
    <source>
        <dbReference type="SAM" id="Phobius"/>
    </source>
</evidence>
<dbReference type="Gene3D" id="1.20.1250.20">
    <property type="entry name" value="MFS general substrate transporter like domains"/>
    <property type="match status" value="1"/>
</dbReference>
<feature type="transmembrane region" description="Helical" evidence="5">
    <location>
        <begin position="443"/>
        <end position="471"/>
    </location>
</feature>
<evidence type="ECO:0000313" key="7">
    <source>
        <dbReference type="EnsemblMetazoa" id="XP_038044553.1"/>
    </source>
</evidence>
<protein>
    <recommendedName>
        <fullName evidence="6">Major facilitator superfamily (MFS) profile domain-containing protein</fullName>
    </recommendedName>
</protein>
<dbReference type="AlphaFoldDB" id="A0A913YYB7"/>
<dbReference type="RefSeq" id="XP_038044556.1">
    <property type="nucleotide sequence ID" value="XM_038188628.1"/>
</dbReference>
<dbReference type="OMA" id="VMKRFGR"/>
<evidence type="ECO:0000256" key="1">
    <source>
        <dbReference type="ARBA" id="ARBA00004141"/>
    </source>
</evidence>
<reference evidence="7" key="1">
    <citation type="submission" date="2022-11" db="UniProtKB">
        <authorList>
            <consortium name="EnsemblMetazoa"/>
        </authorList>
    </citation>
    <scope>IDENTIFICATION</scope>
</reference>
<dbReference type="RefSeq" id="XP_038044554.1">
    <property type="nucleotide sequence ID" value="XM_038188626.1"/>
</dbReference>
<dbReference type="RefSeq" id="XP_038044553.1">
    <property type="nucleotide sequence ID" value="XM_038188625.1"/>
</dbReference>
<feature type="transmembrane region" description="Helical" evidence="5">
    <location>
        <begin position="419"/>
        <end position="437"/>
    </location>
</feature>
<dbReference type="Pfam" id="PF00083">
    <property type="entry name" value="Sugar_tr"/>
    <property type="match status" value="1"/>
</dbReference>